<dbReference type="EMBL" id="CM017615">
    <property type="protein sequence ID" value="TYI22462.1"/>
    <property type="molecule type" value="Genomic_DNA"/>
</dbReference>
<evidence type="ECO:0000313" key="2">
    <source>
        <dbReference type="Proteomes" id="UP000322667"/>
    </source>
</evidence>
<dbReference type="AlphaFoldDB" id="A0A5D2Q2Q4"/>
<evidence type="ECO:0000313" key="1">
    <source>
        <dbReference type="EMBL" id="TYI22462.1"/>
    </source>
</evidence>
<organism evidence="1 2">
    <name type="scientific">Gossypium tomentosum</name>
    <name type="common">Hawaiian cotton</name>
    <name type="synonym">Gossypium sandvicense</name>
    <dbReference type="NCBI Taxonomy" id="34277"/>
    <lineage>
        <taxon>Eukaryota</taxon>
        <taxon>Viridiplantae</taxon>
        <taxon>Streptophyta</taxon>
        <taxon>Embryophyta</taxon>
        <taxon>Tracheophyta</taxon>
        <taxon>Spermatophyta</taxon>
        <taxon>Magnoliopsida</taxon>
        <taxon>eudicotyledons</taxon>
        <taxon>Gunneridae</taxon>
        <taxon>Pentapetalae</taxon>
        <taxon>rosids</taxon>
        <taxon>malvids</taxon>
        <taxon>Malvales</taxon>
        <taxon>Malvaceae</taxon>
        <taxon>Malvoideae</taxon>
        <taxon>Gossypium</taxon>
    </lineage>
</organism>
<accession>A0A5D2Q2Q4</accession>
<name>A0A5D2Q2Q4_GOSTO</name>
<keyword evidence="2" id="KW-1185">Reference proteome</keyword>
<dbReference type="Proteomes" id="UP000322667">
    <property type="component" value="Chromosome A06"/>
</dbReference>
<sequence>MDFIISIFYLAIELEKIEITSVYLGDVANSLVKQGKADVVGKSIGLLRQRLPAKAQLYFLDDQFFIKSGSYADTCLSRFLFHISYVMFNYGRKGKSTIYVM</sequence>
<proteinExistence type="predicted"/>
<gene>
    <name evidence="1" type="ORF">ES332_A06G104900v1</name>
</gene>
<protein>
    <submittedName>
        <fullName evidence="1">Uncharacterized protein</fullName>
    </submittedName>
</protein>
<reference evidence="1 2" key="1">
    <citation type="submission" date="2019-07" db="EMBL/GenBank/DDBJ databases">
        <title>WGS assembly of Gossypium tomentosum.</title>
        <authorList>
            <person name="Chen Z.J."/>
            <person name="Sreedasyam A."/>
            <person name="Ando A."/>
            <person name="Song Q."/>
            <person name="De L."/>
            <person name="Hulse-Kemp A."/>
            <person name="Ding M."/>
            <person name="Ye W."/>
            <person name="Kirkbride R."/>
            <person name="Jenkins J."/>
            <person name="Plott C."/>
            <person name="Lovell J."/>
            <person name="Lin Y.-M."/>
            <person name="Vaughn R."/>
            <person name="Liu B."/>
            <person name="Li W."/>
            <person name="Simpson S."/>
            <person name="Scheffler B."/>
            <person name="Saski C."/>
            <person name="Grover C."/>
            <person name="Hu G."/>
            <person name="Conover J."/>
            <person name="Carlson J."/>
            <person name="Shu S."/>
            <person name="Boston L."/>
            <person name="Williams M."/>
            <person name="Peterson D."/>
            <person name="Mcgee K."/>
            <person name="Jones D."/>
            <person name="Wendel J."/>
            <person name="Stelly D."/>
            <person name="Grimwood J."/>
            <person name="Schmutz J."/>
        </authorList>
    </citation>
    <scope>NUCLEOTIDE SEQUENCE [LARGE SCALE GENOMIC DNA]</scope>
    <source>
        <strain evidence="1">7179.01</strain>
    </source>
</reference>